<accession>A0ABU9EEW6</accession>
<dbReference type="RefSeq" id="WP_405283575.1">
    <property type="nucleotide sequence ID" value="NZ_CP144380.1"/>
</dbReference>
<evidence type="ECO:0000256" key="1">
    <source>
        <dbReference type="SAM" id="SignalP"/>
    </source>
</evidence>
<keyword evidence="3" id="KW-1185">Reference proteome</keyword>
<protein>
    <recommendedName>
        <fullName evidence="4">6-bladed beta-propeller</fullName>
    </recommendedName>
</protein>
<feature type="chain" id="PRO_5045609825" description="6-bladed beta-propeller" evidence="1">
    <location>
        <begin position="35"/>
        <end position="411"/>
    </location>
</feature>
<feature type="signal peptide" evidence="1">
    <location>
        <begin position="1"/>
        <end position="34"/>
    </location>
</feature>
<dbReference type="EMBL" id="JBBHLI010000014">
    <property type="protein sequence ID" value="MEK9502687.1"/>
    <property type="molecule type" value="Genomic_DNA"/>
</dbReference>
<reference evidence="2 3" key="1">
    <citation type="submission" date="2024-02" db="EMBL/GenBank/DDBJ databases">
        <title>A novel Gemmatimonadota bacterium.</title>
        <authorList>
            <person name="Du Z.-J."/>
            <person name="Ye Y.-Q."/>
        </authorList>
    </citation>
    <scope>NUCLEOTIDE SEQUENCE [LARGE SCALE GENOMIC DNA]</scope>
    <source>
        <strain evidence="2 3">DH-20</strain>
    </source>
</reference>
<keyword evidence="1" id="KW-0732">Signal</keyword>
<evidence type="ECO:0000313" key="2">
    <source>
        <dbReference type="EMBL" id="MEK9502687.1"/>
    </source>
</evidence>
<evidence type="ECO:0000313" key="3">
    <source>
        <dbReference type="Proteomes" id="UP001484239"/>
    </source>
</evidence>
<proteinExistence type="predicted"/>
<dbReference type="Proteomes" id="UP001484239">
    <property type="component" value="Unassembled WGS sequence"/>
</dbReference>
<evidence type="ECO:0008006" key="4">
    <source>
        <dbReference type="Google" id="ProtNLM"/>
    </source>
</evidence>
<dbReference type="PROSITE" id="PS51257">
    <property type="entry name" value="PROKAR_LIPOPROTEIN"/>
    <property type="match status" value="1"/>
</dbReference>
<sequence length="411" mass="44215">MHARIPTLARPATLRPATVLPAALMLLAACSPDAGPEGATTQVQVRDSAGVRIVEHPPAEGPPVAVPDSAVLALGQGDDPDYLFASIMGLVALDGGRVAVGESDGTIRIFGPDGSLERRTGGNGEGPGEFAFLGRMTLLAGDTLGVPDGRRGRTQFFTPSGDHLRETRWNGRVPGMPEGASGCFTPNVWDVFDDGALLMLGYPCVIGTGEPGPRDYRADLLIVDDETVTEVETITVMTVTEDPSAEEPFMQFVPPPLYGRPALAAHEGRILVALPSLGLRIRALRPDGSVAWDLRDATPERPLTPDLQRRIEESWSSTQMLMYDEPVWPETLEGWDTLKVTADGAIWARSMKPWPDPAGEIWTRFSADGTARSRWQLPAGFTLHDVRDGLAWGVTTDEMGVEEVVALPLPE</sequence>
<gene>
    <name evidence="2" type="ORF">WI372_16955</name>
</gene>
<name>A0ABU9EEW6_9BACT</name>
<organism evidence="2 3">
    <name type="scientific">Gaopeijia maritima</name>
    <dbReference type="NCBI Taxonomy" id="3119007"/>
    <lineage>
        <taxon>Bacteria</taxon>
        <taxon>Pseudomonadati</taxon>
        <taxon>Gemmatimonadota</taxon>
        <taxon>Longimicrobiia</taxon>
        <taxon>Gaopeijiales</taxon>
        <taxon>Gaopeijiaceae</taxon>
        <taxon>Gaopeijia</taxon>
    </lineage>
</organism>
<comment type="caution">
    <text evidence="2">The sequence shown here is derived from an EMBL/GenBank/DDBJ whole genome shotgun (WGS) entry which is preliminary data.</text>
</comment>